<dbReference type="AlphaFoldDB" id="A0A8I1KYH4"/>
<reference evidence="1" key="1">
    <citation type="submission" date="2020-12" db="EMBL/GenBank/DDBJ databases">
        <authorList>
            <person name="Chopjitt P."/>
        </authorList>
    </citation>
    <scope>NUCLEOTIDE SEQUENCE</scope>
    <source>
        <strain evidence="1">AP1</strain>
    </source>
</reference>
<gene>
    <name evidence="1" type="ORF">JDA50_00140</name>
</gene>
<organism evidence="1 2">
    <name type="scientific">Acinetobacter pittii</name>
    <name type="common">Acinetobacter genomosp. 3</name>
    <dbReference type="NCBI Taxonomy" id="48296"/>
    <lineage>
        <taxon>Bacteria</taxon>
        <taxon>Pseudomonadati</taxon>
        <taxon>Pseudomonadota</taxon>
        <taxon>Gammaproteobacteria</taxon>
        <taxon>Moraxellales</taxon>
        <taxon>Moraxellaceae</taxon>
        <taxon>Acinetobacter</taxon>
        <taxon>Acinetobacter calcoaceticus/baumannii complex</taxon>
    </lineage>
</organism>
<sequence>MPIFLDEQMSYGKFCEAIGKPTIFYEKMNWKKRGIGRVLLKRSALIKAFVIFFQYIAINFFIYKF</sequence>
<evidence type="ECO:0000313" key="2">
    <source>
        <dbReference type="Proteomes" id="UP000660083"/>
    </source>
</evidence>
<accession>A0A8I1KYH4</accession>
<protein>
    <submittedName>
        <fullName evidence="1">Uncharacterized protein</fullName>
    </submittedName>
</protein>
<dbReference type="EMBL" id="JAEFCT010000001">
    <property type="protein sequence ID" value="MBK1442858.1"/>
    <property type="molecule type" value="Genomic_DNA"/>
</dbReference>
<dbReference type="RefSeq" id="WP_086376505.1">
    <property type="nucleotide sequence ID" value="NZ_CP027658.1"/>
</dbReference>
<evidence type="ECO:0000313" key="1">
    <source>
        <dbReference type="EMBL" id="MBK1442858.1"/>
    </source>
</evidence>
<dbReference type="Proteomes" id="UP000660083">
    <property type="component" value="Unassembled WGS sequence"/>
</dbReference>
<proteinExistence type="predicted"/>
<comment type="caution">
    <text evidence="1">The sequence shown here is derived from an EMBL/GenBank/DDBJ whole genome shotgun (WGS) entry which is preliminary data.</text>
</comment>
<name>A0A8I1KYH4_ACIPI</name>